<keyword evidence="6" id="KW-1185">Reference proteome</keyword>
<dbReference type="OrthoDB" id="2801544at2759"/>
<accession>A0A5N6K1P2</accession>
<dbReference type="SMART" id="SM00910">
    <property type="entry name" value="HIRAN"/>
    <property type="match status" value="1"/>
</dbReference>
<feature type="compositionally biased region" description="Basic residues" evidence="3">
    <location>
        <begin position="1"/>
        <end position="10"/>
    </location>
</feature>
<comment type="caution">
    <text evidence="5">The sequence shown here is derived from an EMBL/GenBank/DDBJ whole genome shotgun (WGS) entry which is preliminary data.</text>
</comment>
<evidence type="ECO:0000256" key="1">
    <source>
        <dbReference type="ARBA" id="ARBA00022723"/>
    </source>
</evidence>
<dbReference type="Pfam" id="PF08797">
    <property type="entry name" value="HIRAN"/>
    <property type="match status" value="1"/>
</dbReference>
<feature type="region of interest" description="Disordered" evidence="3">
    <location>
        <begin position="122"/>
        <end position="155"/>
    </location>
</feature>
<dbReference type="Pfam" id="PF24975">
    <property type="entry name" value="UBA_Rad5"/>
    <property type="match status" value="1"/>
</dbReference>
<evidence type="ECO:0000313" key="5">
    <source>
        <dbReference type="EMBL" id="KAB8296070.1"/>
    </source>
</evidence>
<dbReference type="InterPro" id="IPR014905">
    <property type="entry name" value="HIRAN"/>
</dbReference>
<protein>
    <recommendedName>
        <fullName evidence="4">HIRAN domain-containing protein</fullName>
    </recommendedName>
</protein>
<reference evidence="5 6" key="1">
    <citation type="submission" date="2019-06" db="EMBL/GenBank/DDBJ databases">
        <title>Genome Sequence of the Brown Rot Fungal Pathogen Monilinia laxa.</title>
        <authorList>
            <person name="De Miccolis Angelini R.M."/>
            <person name="Landi L."/>
            <person name="Abate D."/>
            <person name="Pollastro S."/>
            <person name="Romanazzi G."/>
            <person name="Faretra F."/>
        </authorList>
    </citation>
    <scope>NUCLEOTIDE SEQUENCE [LARGE SCALE GENOMIC DNA]</scope>
    <source>
        <strain evidence="5 6">Mlax316</strain>
    </source>
</reference>
<keyword evidence="2" id="KW-0378">Hydrolase</keyword>
<proteinExistence type="predicted"/>
<dbReference type="AlphaFoldDB" id="A0A5N6K1P2"/>
<evidence type="ECO:0000259" key="4">
    <source>
        <dbReference type="SMART" id="SM00910"/>
    </source>
</evidence>
<dbReference type="GO" id="GO:0016818">
    <property type="term" value="F:hydrolase activity, acting on acid anhydrides, in phosphorus-containing anhydrides"/>
    <property type="evidence" value="ECO:0007669"/>
    <property type="project" value="InterPro"/>
</dbReference>
<evidence type="ECO:0000256" key="2">
    <source>
        <dbReference type="ARBA" id="ARBA00022801"/>
    </source>
</evidence>
<evidence type="ECO:0000313" key="6">
    <source>
        <dbReference type="Proteomes" id="UP000326757"/>
    </source>
</evidence>
<dbReference type="EMBL" id="VIGI01000009">
    <property type="protein sequence ID" value="KAB8296070.1"/>
    <property type="molecule type" value="Genomic_DNA"/>
</dbReference>
<name>A0A5N6K1P2_MONLA</name>
<feature type="region of interest" description="Disordered" evidence="3">
    <location>
        <begin position="1"/>
        <end position="40"/>
    </location>
</feature>
<sequence length="419" mass="47224">MEGPPAKRRRFFTENAEGFEPSEGEEATNVPDEINAPPPAIETSTSEIAEHDSHYDPVGEENIIAEDSQIFFSQETFENFIGDKVTHEVLKRLRAASGNDIERAVNMYFDGSWKQSTVVSGLSRSSSNSKGTVSSFMKPVNGGTANGSSRPASPQRIMPEYRYIGAFGVGGWATKSGTNLIRHGEVVRIERQKIQPPKTPAGRGRGKNSAVQTLPKPNSAAARRVDVIVRFTNSKGFEVGRLPRETANWVSTLIDQKICKFEGTCVYAPERIRTNDTVFLQLRCSLLRTAFDDRGFQAPDNRITGLFEERESPEEKDLRLRQVALVKLFEEKSTCFPRRRTKLPRNISDRGFLVPQRQLNIMKKMNLKALVRVALLPHRRKQKRGKSLNKINLTLYTAKPNPLISMPLRLSQQKVLRWI</sequence>
<keyword evidence="1" id="KW-0479">Metal-binding</keyword>
<dbReference type="GO" id="GO:0008270">
    <property type="term" value="F:zinc ion binding"/>
    <property type="evidence" value="ECO:0007669"/>
    <property type="project" value="InterPro"/>
</dbReference>
<organism evidence="5 6">
    <name type="scientific">Monilinia laxa</name>
    <name type="common">Brown rot fungus</name>
    <name type="synonym">Sclerotinia laxa</name>
    <dbReference type="NCBI Taxonomy" id="61186"/>
    <lineage>
        <taxon>Eukaryota</taxon>
        <taxon>Fungi</taxon>
        <taxon>Dikarya</taxon>
        <taxon>Ascomycota</taxon>
        <taxon>Pezizomycotina</taxon>
        <taxon>Leotiomycetes</taxon>
        <taxon>Helotiales</taxon>
        <taxon>Sclerotiniaceae</taxon>
        <taxon>Monilinia</taxon>
    </lineage>
</organism>
<dbReference type="GO" id="GO:0003676">
    <property type="term" value="F:nucleic acid binding"/>
    <property type="evidence" value="ECO:0007669"/>
    <property type="project" value="InterPro"/>
</dbReference>
<feature type="region of interest" description="Disordered" evidence="3">
    <location>
        <begin position="196"/>
        <end position="217"/>
    </location>
</feature>
<gene>
    <name evidence="5" type="ORF">EYC80_008876</name>
</gene>
<feature type="domain" description="HIRAN" evidence="4">
    <location>
        <begin position="164"/>
        <end position="286"/>
    </location>
</feature>
<dbReference type="Proteomes" id="UP000326757">
    <property type="component" value="Unassembled WGS sequence"/>
</dbReference>
<evidence type="ECO:0000256" key="3">
    <source>
        <dbReference type="SAM" id="MobiDB-lite"/>
    </source>
</evidence>